<proteinExistence type="predicted"/>
<protein>
    <submittedName>
        <fullName evidence="1">Uncharacterized protein</fullName>
    </submittedName>
</protein>
<evidence type="ECO:0000313" key="1">
    <source>
        <dbReference type="EMBL" id="SDU92862.1"/>
    </source>
</evidence>
<accession>A0A1H2MI95</accession>
<organism evidence="1 2">
    <name type="scientific">Microlunatus sagamiharensis</name>
    <dbReference type="NCBI Taxonomy" id="546874"/>
    <lineage>
        <taxon>Bacteria</taxon>
        <taxon>Bacillati</taxon>
        <taxon>Actinomycetota</taxon>
        <taxon>Actinomycetes</taxon>
        <taxon>Propionibacteriales</taxon>
        <taxon>Propionibacteriaceae</taxon>
        <taxon>Microlunatus</taxon>
    </lineage>
</organism>
<gene>
    <name evidence="1" type="ORF">SAMN04488544_2115</name>
</gene>
<dbReference type="RefSeq" id="WP_091074372.1">
    <property type="nucleotide sequence ID" value="NZ_LT629799.1"/>
</dbReference>
<name>A0A1H2MI95_9ACTN</name>
<dbReference type="EMBL" id="LT629799">
    <property type="protein sequence ID" value="SDU92862.1"/>
    <property type="molecule type" value="Genomic_DNA"/>
</dbReference>
<reference evidence="2" key="1">
    <citation type="submission" date="2016-10" db="EMBL/GenBank/DDBJ databases">
        <authorList>
            <person name="Varghese N."/>
            <person name="Submissions S."/>
        </authorList>
    </citation>
    <scope>NUCLEOTIDE SEQUENCE [LARGE SCALE GENOMIC DNA]</scope>
    <source>
        <strain evidence="2">DSM 21743</strain>
    </source>
</reference>
<dbReference type="Proteomes" id="UP000198825">
    <property type="component" value="Chromosome I"/>
</dbReference>
<sequence>MSTQHQGRVDAPAPADVRPVSRASLAWRVLAAVALVVLLVHGSASTRVTDAAWPLGPMSQYAFFPGPDDTVVITRVYGLLADGERVELPLRVDTAGIRRADVEARIPVIEDDPSLLRAVSEGWSSRHPTEPRPVEVFLVQDRTHLHRGRVVALDQVELARWRVTP</sequence>
<dbReference type="STRING" id="546874.SAMN04488544_2115"/>
<dbReference type="OrthoDB" id="4842880at2"/>
<keyword evidence="2" id="KW-1185">Reference proteome</keyword>
<dbReference type="AlphaFoldDB" id="A0A1H2MI95"/>
<evidence type="ECO:0000313" key="2">
    <source>
        <dbReference type="Proteomes" id="UP000198825"/>
    </source>
</evidence>